<dbReference type="EMBL" id="JAIMBW010000001">
    <property type="protein sequence ID" value="MBY4893897.1"/>
    <property type="molecule type" value="Genomic_DNA"/>
</dbReference>
<dbReference type="PROSITE" id="PS00082">
    <property type="entry name" value="EXTRADIOL_DIOXYGENAS"/>
    <property type="match status" value="1"/>
</dbReference>
<evidence type="ECO:0008006" key="5">
    <source>
        <dbReference type="Google" id="ProtNLM"/>
    </source>
</evidence>
<dbReference type="RefSeq" id="WP_257893534.1">
    <property type="nucleotide sequence ID" value="NZ_JAIMBW010000001.1"/>
</dbReference>
<accession>A0A975TST5</accession>
<evidence type="ECO:0000313" key="2">
    <source>
        <dbReference type="EMBL" id="MBY4893897.1"/>
    </source>
</evidence>
<evidence type="ECO:0000256" key="1">
    <source>
        <dbReference type="ARBA" id="ARBA00022723"/>
    </source>
</evidence>
<dbReference type="GO" id="GO:0003824">
    <property type="term" value="F:catalytic activity"/>
    <property type="evidence" value="ECO:0007669"/>
    <property type="project" value="InterPro"/>
</dbReference>
<evidence type="ECO:0000313" key="3">
    <source>
        <dbReference type="EMBL" id="QXL86590.1"/>
    </source>
</evidence>
<proteinExistence type="predicted"/>
<gene>
    <name evidence="2" type="ORF">KUL25_14150</name>
    <name evidence="3" type="ORF">KUL25_14155</name>
</gene>
<organism evidence="3">
    <name type="scientific">Gymnodinialimonas phycosphaerae</name>
    <dbReference type="NCBI Taxonomy" id="2841589"/>
    <lineage>
        <taxon>Bacteria</taxon>
        <taxon>Pseudomonadati</taxon>
        <taxon>Pseudomonadota</taxon>
        <taxon>Alphaproteobacteria</taxon>
        <taxon>Rhodobacterales</taxon>
        <taxon>Paracoccaceae</taxon>
        <taxon>Gymnodinialimonas</taxon>
    </lineage>
</organism>
<dbReference type="InterPro" id="IPR029068">
    <property type="entry name" value="Glyas_Bleomycin-R_OHBP_Dase"/>
</dbReference>
<evidence type="ECO:0000313" key="4">
    <source>
        <dbReference type="Proteomes" id="UP000693972"/>
    </source>
</evidence>
<dbReference type="AlphaFoldDB" id="A0A975TST5"/>
<dbReference type="Gene3D" id="3.10.180.10">
    <property type="entry name" value="2,3-Dihydroxybiphenyl 1,2-Dioxygenase, domain 1"/>
    <property type="match status" value="1"/>
</dbReference>
<reference evidence="3 4" key="1">
    <citation type="submission" date="2021-07" db="EMBL/GenBank/DDBJ databases">
        <title>Karlodiniumbacter phycospheric gen. nov., sp. nov., a phycosphere bacterium isolated from karlodinium veneficum.</title>
        <authorList>
            <person name="Peng Y."/>
            <person name="Jiang L."/>
            <person name="Lee J."/>
        </authorList>
    </citation>
    <scope>NUCLEOTIDE SEQUENCE</scope>
    <source>
        <strain evidence="3 4">N5</strain>
    </source>
</reference>
<keyword evidence="4" id="KW-1185">Reference proteome</keyword>
<dbReference type="Proteomes" id="UP000693972">
    <property type="component" value="Unassembled WGS sequence"/>
</dbReference>
<dbReference type="EMBL" id="CP078073">
    <property type="protein sequence ID" value="QXL86590.1"/>
    <property type="molecule type" value="Genomic_DNA"/>
</dbReference>
<dbReference type="SUPFAM" id="SSF54593">
    <property type="entry name" value="Glyoxalase/Bleomycin resistance protein/Dihydroxybiphenyl dioxygenase"/>
    <property type="match status" value="1"/>
</dbReference>
<dbReference type="InterPro" id="IPR000486">
    <property type="entry name" value="Xdiol_ring_cleave_dOase_1/2"/>
</dbReference>
<protein>
    <recommendedName>
        <fullName evidence="5">VOC domain-containing protein</fullName>
    </recommendedName>
</protein>
<name>A0A975TST5_9RHOB</name>
<keyword evidence="1" id="KW-0479">Metal-binding</keyword>
<dbReference type="GO" id="GO:0008198">
    <property type="term" value="F:ferrous iron binding"/>
    <property type="evidence" value="ECO:0007669"/>
    <property type="project" value="InterPro"/>
</dbReference>
<sequence length="64" mass="7186">MSGPDFLEFRARLGQFDLINAKGAAVTSADVVDHDPSWSIYFRDPDGNRFEVTTYDYAEVARAL</sequence>